<protein>
    <submittedName>
        <fullName evidence="1">Uncharacterized protein</fullName>
    </submittedName>
</protein>
<sequence>MNETNKSDQTGLMVSMINDLGVRLETMSLAALWEGCLKVESQQLVIFHCEWSAFQYDTNWFTKYTIAHFFIHTHNVSGRPGHVTKDLCEGRPVRVLFSVRAPGFSTGMERSTYEEKALLLKIKELHPMPIPKTSELKIKYCLVHNATNFESLPRYFVFQAATYATGYVGDSLKKRRLLSQVSILEKWSHDDQTQNRDVMTSTCFNQNSGNITQLVPYMDRLFPSEWVTVYSKLCVSVIQRNKIAVCSNTYC</sequence>
<gene>
    <name evidence="1" type="ORF">RRG08_008721</name>
</gene>
<name>A0AAE0XPV8_9GAST</name>
<dbReference type="EMBL" id="JAWDGP010007856">
    <property type="protein sequence ID" value="KAK3702333.1"/>
    <property type="molecule type" value="Genomic_DNA"/>
</dbReference>
<organism evidence="1 2">
    <name type="scientific">Elysia crispata</name>
    <name type="common">lettuce slug</name>
    <dbReference type="NCBI Taxonomy" id="231223"/>
    <lineage>
        <taxon>Eukaryota</taxon>
        <taxon>Metazoa</taxon>
        <taxon>Spiralia</taxon>
        <taxon>Lophotrochozoa</taxon>
        <taxon>Mollusca</taxon>
        <taxon>Gastropoda</taxon>
        <taxon>Heterobranchia</taxon>
        <taxon>Euthyneura</taxon>
        <taxon>Panpulmonata</taxon>
        <taxon>Sacoglossa</taxon>
        <taxon>Placobranchoidea</taxon>
        <taxon>Plakobranchidae</taxon>
        <taxon>Elysia</taxon>
    </lineage>
</organism>
<dbReference type="AlphaFoldDB" id="A0AAE0XPV8"/>
<evidence type="ECO:0000313" key="2">
    <source>
        <dbReference type="Proteomes" id="UP001283361"/>
    </source>
</evidence>
<evidence type="ECO:0000313" key="1">
    <source>
        <dbReference type="EMBL" id="KAK3702333.1"/>
    </source>
</evidence>
<proteinExistence type="predicted"/>
<keyword evidence="2" id="KW-1185">Reference proteome</keyword>
<dbReference type="Proteomes" id="UP001283361">
    <property type="component" value="Unassembled WGS sequence"/>
</dbReference>
<comment type="caution">
    <text evidence="1">The sequence shown here is derived from an EMBL/GenBank/DDBJ whole genome shotgun (WGS) entry which is preliminary data.</text>
</comment>
<reference evidence="1" key="1">
    <citation type="journal article" date="2023" name="G3 (Bethesda)">
        <title>A reference genome for the long-term kleptoplast-retaining sea slug Elysia crispata morphotype clarki.</title>
        <authorList>
            <person name="Eastman K.E."/>
            <person name="Pendleton A.L."/>
            <person name="Shaikh M.A."/>
            <person name="Suttiyut T."/>
            <person name="Ogas R."/>
            <person name="Tomko P."/>
            <person name="Gavelis G."/>
            <person name="Widhalm J.R."/>
            <person name="Wisecaver J.H."/>
        </authorList>
    </citation>
    <scope>NUCLEOTIDE SEQUENCE</scope>
    <source>
        <strain evidence="1">ECLA1</strain>
    </source>
</reference>
<accession>A0AAE0XPV8</accession>